<reference evidence="1 2" key="1">
    <citation type="submission" date="2020-04" db="EMBL/GenBank/DDBJ databases">
        <title>Perkinsus chesapeaki whole genome sequence.</title>
        <authorList>
            <person name="Bogema D.R."/>
        </authorList>
    </citation>
    <scope>NUCLEOTIDE SEQUENCE [LARGE SCALE GENOMIC DNA]</scope>
    <source>
        <strain evidence="1">ATCC PRA-425</strain>
    </source>
</reference>
<protein>
    <submittedName>
        <fullName evidence="1">Uncharacterized protein</fullName>
    </submittedName>
</protein>
<name>A0A7J6L8E1_PERCH</name>
<dbReference type="Proteomes" id="UP000591131">
    <property type="component" value="Unassembled WGS sequence"/>
</dbReference>
<proteinExistence type="predicted"/>
<evidence type="ECO:0000313" key="1">
    <source>
        <dbReference type="EMBL" id="KAF4655439.1"/>
    </source>
</evidence>
<organism evidence="1 2">
    <name type="scientific">Perkinsus chesapeaki</name>
    <name type="common">Clam parasite</name>
    <name type="synonym">Perkinsus andrewsi</name>
    <dbReference type="NCBI Taxonomy" id="330153"/>
    <lineage>
        <taxon>Eukaryota</taxon>
        <taxon>Sar</taxon>
        <taxon>Alveolata</taxon>
        <taxon>Perkinsozoa</taxon>
        <taxon>Perkinsea</taxon>
        <taxon>Perkinsida</taxon>
        <taxon>Perkinsidae</taxon>
        <taxon>Perkinsus</taxon>
    </lineage>
</organism>
<sequence>MEVRRGNRLMSRVVAEWFEISMDTTAQHERSVEVSRKARLGHILATWLRVAHRNRLDRRNEEICRRYCRQQNSANLRWMIQDKITNQIGEVLKRKKDTSRVALLQWKTWRQGRSIAAGRALMVDAILNRETYRLVNEVLYGWKCECLKSALLLRVAKELIHRREMVYLRKGFHGLKQEGTRLRFGCRRLCAAVSSALHRRGWWMLWELLLHSRDEAIQCYEVSRMKSLLRLSCRRTLRRYLIEWKNVVMKSHERLGRLKLILGEWTEDGIVRTCLKGWKNMLIYRRQELAKIELLSLMEKHVGMVERTKVIAWFKISISAQRLRYHVEYLVRSRHITFLSAWRNIALTGRRTRIAGTTAGALSLQALVHRRLRAGMYCLRDGYNRSSKRSLLMLSVLSTIRWALKITHSGDNDGKADSERRFILSSLMLKWRSLAHRRRFGFRLLTEALVRRQKKIISLAV</sequence>
<dbReference type="AlphaFoldDB" id="A0A7J6L8E1"/>
<gene>
    <name evidence="1" type="ORF">FOL47_009425</name>
</gene>
<dbReference type="EMBL" id="JAAPAO010000656">
    <property type="protein sequence ID" value="KAF4655439.1"/>
    <property type="molecule type" value="Genomic_DNA"/>
</dbReference>
<keyword evidence="2" id="KW-1185">Reference proteome</keyword>
<evidence type="ECO:0000313" key="2">
    <source>
        <dbReference type="Proteomes" id="UP000591131"/>
    </source>
</evidence>
<comment type="caution">
    <text evidence="1">The sequence shown here is derived from an EMBL/GenBank/DDBJ whole genome shotgun (WGS) entry which is preliminary data.</text>
</comment>
<accession>A0A7J6L8E1</accession>